<gene>
    <name evidence="2" type="ORF">GCM10011494_15830</name>
</gene>
<name>A0A916TU57_9SPHN</name>
<reference evidence="2" key="1">
    <citation type="journal article" date="2014" name="Int. J. Syst. Evol. Microbiol.">
        <title>Complete genome sequence of Corynebacterium casei LMG S-19264T (=DSM 44701T), isolated from a smear-ripened cheese.</title>
        <authorList>
            <consortium name="US DOE Joint Genome Institute (JGI-PGF)"/>
            <person name="Walter F."/>
            <person name="Albersmeier A."/>
            <person name="Kalinowski J."/>
            <person name="Ruckert C."/>
        </authorList>
    </citation>
    <scope>NUCLEOTIDE SEQUENCE</scope>
    <source>
        <strain evidence="2">CGMCC 1.15095</strain>
    </source>
</reference>
<keyword evidence="1" id="KW-0812">Transmembrane</keyword>
<dbReference type="InterPro" id="IPR008523">
    <property type="entry name" value="DUF805"/>
</dbReference>
<protein>
    <recommendedName>
        <fullName evidence="4">DUF805 domain-containing protein</fullName>
    </recommendedName>
</protein>
<dbReference type="Proteomes" id="UP000608154">
    <property type="component" value="Unassembled WGS sequence"/>
</dbReference>
<keyword evidence="3" id="KW-1185">Reference proteome</keyword>
<comment type="caution">
    <text evidence="2">The sequence shown here is derived from an EMBL/GenBank/DDBJ whole genome shotgun (WGS) entry which is preliminary data.</text>
</comment>
<dbReference type="RefSeq" id="WP_188770229.1">
    <property type="nucleotide sequence ID" value="NZ_BMHK01000008.1"/>
</dbReference>
<feature type="transmembrane region" description="Helical" evidence="1">
    <location>
        <begin position="113"/>
        <end position="137"/>
    </location>
</feature>
<evidence type="ECO:0000313" key="2">
    <source>
        <dbReference type="EMBL" id="GGB98188.1"/>
    </source>
</evidence>
<keyword evidence="1" id="KW-1133">Transmembrane helix</keyword>
<dbReference type="AlphaFoldDB" id="A0A916TU57"/>
<feature type="transmembrane region" description="Helical" evidence="1">
    <location>
        <begin position="24"/>
        <end position="44"/>
    </location>
</feature>
<feature type="transmembrane region" description="Helical" evidence="1">
    <location>
        <begin position="158"/>
        <end position="178"/>
    </location>
</feature>
<dbReference type="GO" id="GO:0005886">
    <property type="term" value="C:plasma membrane"/>
    <property type="evidence" value="ECO:0007669"/>
    <property type="project" value="TreeGrafter"/>
</dbReference>
<evidence type="ECO:0000256" key="1">
    <source>
        <dbReference type="SAM" id="Phobius"/>
    </source>
</evidence>
<keyword evidence="1" id="KW-0472">Membrane</keyword>
<sequence length="194" mass="20853">MLGAIRHNLGNLTNFAGRDGRSTFWFYVLFIVIVQFVAGLLISLPMMGGVARDAFDAVRQGASEAELQKQMFATMSGTMRTTMILSMAVALICALGLVAAFVRRLHDSNRPGWIAAIPFLLVLAAQSISMANMDAVFEAMASMDASNPAAALEAQQPLLAASALSWIGYLIVIVFGVWPSSDGDNRYGPEPDHL</sequence>
<evidence type="ECO:0008006" key="4">
    <source>
        <dbReference type="Google" id="ProtNLM"/>
    </source>
</evidence>
<dbReference type="PANTHER" id="PTHR34980">
    <property type="entry name" value="INNER MEMBRANE PROTEIN-RELATED-RELATED"/>
    <property type="match status" value="1"/>
</dbReference>
<accession>A0A916TU57</accession>
<evidence type="ECO:0000313" key="3">
    <source>
        <dbReference type="Proteomes" id="UP000608154"/>
    </source>
</evidence>
<dbReference type="Pfam" id="PF05656">
    <property type="entry name" value="DUF805"/>
    <property type="match status" value="1"/>
</dbReference>
<dbReference type="PANTHER" id="PTHR34980:SF2">
    <property type="entry name" value="INNER MEMBRANE PROTEIN YHAH-RELATED"/>
    <property type="match status" value="1"/>
</dbReference>
<dbReference type="EMBL" id="BMHK01000008">
    <property type="protein sequence ID" value="GGB98188.1"/>
    <property type="molecule type" value="Genomic_DNA"/>
</dbReference>
<proteinExistence type="predicted"/>
<organism evidence="2 3">
    <name type="scientific">Novosphingobium endophyticum</name>
    <dbReference type="NCBI Taxonomy" id="1955250"/>
    <lineage>
        <taxon>Bacteria</taxon>
        <taxon>Pseudomonadati</taxon>
        <taxon>Pseudomonadota</taxon>
        <taxon>Alphaproteobacteria</taxon>
        <taxon>Sphingomonadales</taxon>
        <taxon>Sphingomonadaceae</taxon>
        <taxon>Novosphingobium</taxon>
    </lineage>
</organism>
<feature type="transmembrane region" description="Helical" evidence="1">
    <location>
        <begin position="81"/>
        <end position="101"/>
    </location>
</feature>
<reference evidence="2" key="2">
    <citation type="submission" date="2020-09" db="EMBL/GenBank/DDBJ databases">
        <authorList>
            <person name="Sun Q."/>
            <person name="Zhou Y."/>
        </authorList>
    </citation>
    <scope>NUCLEOTIDE SEQUENCE</scope>
    <source>
        <strain evidence="2">CGMCC 1.15095</strain>
    </source>
</reference>